<dbReference type="InterPro" id="IPR004401">
    <property type="entry name" value="YbaB/EbfC"/>
</dbReference>
<dbReference type="RefSeq" id="WP_252799123.1">
    <property type="nucleotide sequence ID" value="NZ_BAAABM010000066.1"/>
</dbReference>
<dbReference type="Pfam" id="PF02575">
    <property type="entry name" value="YbaB_DNA_bd"/>
    <property type="match status" value="1"/>
</dbReference>
<protein>
    <recommendedName>
        <fullName evidence="3">YbaB/EbfC family nucleoid-associated protein</fullName>
    </recommendedName>
</protein>
<name>A0ABN0XL24_9ACTN</name>
<dbReference type="InterPro" id="IPR036894">
    <property type="entry name" value="YbaB-like_sf"/>
</dbReference>
<reference evidence="1 2" key="1">
    <citation type="journal article" date="2019" name="Int. J. Syst. Evol. Microbiol.">
        <title>The Global Catalogue of Microorganisms (GCM) 10K type strain sequencing project: providing services to taxonomists for standard genome sequencing and annotation.</title>
        <authorList>
            <consortium name="The Broad Institute Genomics Platform"/>
            <consortium name="The Broad Institute Genome Sequencing Center for Infectious Disease"/>
            <person name="Wu L."/>
            <person name="Ma J."/>
        </authorList>
    </citation>
    <scope>NUCLEOTIDE SEQUENCE [LARGE SCALE GENOMIC DNA]</scope>
    <source>
        <strain evidence="1 2">JCM 3146</strain>
    </source>
</reference>
<dbReference type="Proteomes" id="UP001501822">
    <property type="component" value="Unassembled WGS sequence"/>
</dbReference>
<evidence type="ECO:0000313" key="2">
    <source>
        <dbReference type="Proteomes" id="UP001501822"/>
    </source>
</evidence>
<accession>A0ABN0XL24</accession>
<dbReference type="EMBL" id="BAAABM010000066">
    <property type="protein sequence ID" value="GAA0366983.1"/>
    <property type="molecule type" value="Genomic_DNA"/>
</dbReference>
<evidence type="ECO:0008006" key="3">
    <source>
        <dbReference type="Google" id="ProtNLM"/>
    </source>
</evidence>
<evidence type="ECO:0000313" key="1">
    <source>
        <dbReference type="EMBL" id="GAA0366983.1"/>
    </source>
</evidence>
<proteinExistence type="predicted"/>
<sequence length="123" mass="13035">MTTSPDPGTNLPPAMAAEMNRLLGEFQSEIEPLMEVRRELSSVRGTGEAADGLVTIEALPTGALSSVKIDPRALRLGADALGEAILQAAQRAAEEANAQLNERMNEAMSPYVGDIERLLGDTT</sequence>
<dbReference type="Gene3D" id="3.30.1310.10">
    <property type="entry name" value="Nucleoid-associated protein YbaB-like domain"/>
    <property type="match status" value="1"/>
</dbReference>
<dbReference type="SUPFAM" id="SSF82607">
    <property type="entry name" value="YbaB-like"/>
    <property type="match status" value="1"/>
</dbReference>
<comment type="caution">
    <text evidence="1">The sequence shown here is derived from an EMBL/GenBank/DDBJ whole genome shotgun (WGS) entry which is preliminary data.</text>
</comment>
<organism evidence="1 2">
    <name type="scientific">Actinoallomurus spadix</name>
    <dbReference type="NCBI Taxonomy" id="79912"/>
    <lineage>
        <taxon>Bacteria</taxon>
        <taxon>Bacillati</taxon>
        <taxon>Actinomycetota</taxon>
        <taxon>Actinomycetes</taxon>
        <taxon>Streptosporangiales</taxon>
        <taxon>Thermomonosporaceae</taxon>
        <taxon>Actinoallomurus</taxon>
    </lineage>
</organism>
<gene>
    <name evidence="1" type="ORF">GCM10010151_66150</name>
</gene>
<keyword evidence="2" id="KW-1185">Reference proteome</keyword>